<dbReference type="InterPro" id="IPR001328">
    <property type="entry name" value="Pept_tRNA_hydro"/>
</dbReference>
<dbReference type="GO" id="GO:0000049">
    <property type="term" value="F:tRNA binding"/>
    <property type="evidence" value="ECO:0007669"/>
    <property type="project" value="UniProtKB-UniRule"/>
</dbReference>
<evidence type="ECO:0000256" key="3">
    <source>
        <dbReference type="ARBA" id="ARBA00022801"/>
    </source>
</evidence>
<name>A0A4V6MTN6_9MICO</name>
<evidence type="ECO:0000256" key="1">
    <source>
        <dbReference type="ARBA" id="ARBA00013260"/>
    </source>
</evidence>
<protein>
    <recommendedName>
        <fullName evidence="7 8">Peptidyl-tRNA hydrolase</fullName>
        <shortName evidence="8">Pth</shortName>
        <ecNumber evidence="1 8">3.1.1.29</ecNumber>
    </recommendedName>
</protein>
<feature type="binding site" evidence="8">
    <location>
        <position position="20"/>
    </location>
    <ligand>
        <name>tRNA</name>
        <dbReference type="ChEBI" id="CHEBI:17843"/>
    </ligand>
</feature>
<dbReference type="FunFam" id="3.40.50.1470:FF:000001">
    <property type="entry name" value="Peptidyl-tRNA hydrolase"/>
    <property type="match status" value="1"/>
</dbReference>
<dbReference type="AlphaFoldDB" id="A0A4V6MTN6"/>
<dbReference type="GO" id="GO:0006515">
    <property type="term" value="P:protein quality control for misfolded or incompletely synthesized proteins"/>
    <property type="evidence" value="ECO:0007669"/>
    <property type="project" value="UniProtKB-UniRule"/>
</dbReference>
<evidence type="ECO:0000256" key="4">
    <source>
        <dbReference type="ARBA" id="ARBA00022884"/>
    </source>
</evidence>
<feature type="binding site" evidence="8">
    <location>
        <position position="72"/>
    </location>
    <ligand>
        <name>tRNA</name>
        <dbReference type="ChEBI" id="CHEBI:17843"/>
    </ligand>
</feature>
<keyword evidence="3 8" id="KW-0378">Hydrolase</keyword>
<dbReference type="InterPro" id="IPR018171">
    <property type="entry name" value="Pept_tRNA_hydro_CS"/>
</dbReference>
<dbReference type="InterPro" id="IPR036416">
    <property type="entry name" value="Pept_tRNA_hydro_sf"/>
</dbReference>
<organism evidence="9 10">
    <name type="scientific">Glaciihabitans arcticus</name>
    <dbReference type="NCBI Taxonomy" id="2668039"/>
    <lineage>
        <taxon>Bacteria</taxon>
        <taxon>Bacillati</taxon>
        <taxon>Actinomycetota</taxon>
        <taxon>Actinomycetes</taxon>
        <taxon>Micrococcales</taxon>
        <taxon>Microbacteriaceae</taxon>
        <taxon>Glaciihabitans</taxon>
    </lineage>
</organism>
<feature type="binding site" evidence="8">
    <location>
        <position position="74"/>
    </location>
    <ligand>
        <name>tRNA</name>
        <dbReference type="ChEBI" id="CHEBI:17843"/>
    </ligand>
</feature>
<comment type="subcellular location">
    <subcellularLocation>
        <location evidence="8">Cytoplasm</location>
    </subcellularLocation>
</comment>
<sequence>MPDDATPWLVVGLGNPGPGYAGNRHNVGQMAIAELAHRASLSFKNHKAGASVAEGRGGGTGPRLILASPHTFMNVSGGPVAGLLRFYKIEPSQLIVLHDELDIPFDSIKLKRGGGHGGHNGVRDIIAATGTPDFLRVRIGIGRPPGHQPAADFVLRDFAGDERAVLPNLLSDAADAVELIASQGLTAAQLKVHTVAEKP</sequence>
<comment type="subunit">
    <text evidence="8">Monomer.</text>
</comment>
<evidence type="ECO:0000256" key="5">
    <source>
        <dbReference type="ARBA" id="ARBA00038063"/>
    </source>
</evidence>
<comment type="function">
    <text evidence="8">Hydrolyzes ribosome-free peptidyl-tRNAs (with 1 or more amino acids incorporated), which drop off the ribosome during protein synthesis, or as a result of ribosome stalling.</text>
</comment>
<gene>
    <name evidence="8" type="primary">pth</name>
    <name evidence="9" type="ORF">EYE40_08620</name>
</gene>
<keyword evidence="10" id="KW-1185">Reference proteome</keyword>
<feature type="active site" description="Proton acceptor" evidence="8">
    <location>
        <position position="25"/>
    </location>
</feature>
<keyword evidence="4 8" id="KW-0694">RNA-binding</keyword>
<dbReference type="NCBIfam" id="TIGR00447">
    <property type="entry name" value="pth"/>
    <property type="match status" value="1"/>
</dbReference>
<comment type="caution">
    <text evidence="9">The sequence shown here is derived from an EMBL/GenBank/DDBJ whole genome shotgun (WGS) entry which is preliminary data.</text>
</comment>
<evidence type="ECO:0000256" key="2">
    <source>
        <dbReference type="ARBA" id="ARBA00022555"/>
    </source>
</evidence>
<dbReference type="CDD" id="cd00462">
    <property type="entry name" value="PTH"/>
    <property type="match status" value="1"/>
</dbReference>
<dbReference type="PANTHER" id="PTHR17224:SF1">
    <property type="entry name" value="PEPTIDYL-TRNA HYDROLASE"/>
    <property type="match status" value="1"/>
</dbReference>
<dbReference type="GO" id="GO:0072344">
    <property type="term" value="P:rescue of stalled ribosome"/>
    <property type="evidence" value="ECO:0007669"/>
    <property type="project" value="UniProtKB-UniRule"/>
</dbReference>
<keyword evidence="8" id="KW-0963">Cytoplasm</keyword>
<reference evidence="10" key="1">
    <citation type="submission" date="2019-02" db="EMBL/GenBank/DDBJ databases">
        <title>Glaciihabitans arcticus sp. nov., a psychrotolerant bacterium isolated from polar soil.</title>
        <authorList>
            <person name="Dahal R.H."/>
        </authorList>
    </citation>
    <scope>NUCLEOTIDE SEQUENCE [LARGE SCALE GENOMIC DNA]</scope>
    <source>
        <strain evidence="10">RP-3-7</strain>
    </source>
</reference>
<dbReference type="SUPFAM" id="SSF53178">
    <property type="entry name" value="Peptidyl-tRNA hydrolase-like"/>
    <property type="match status" value="1"/>
</dbReference>
<dbReference type="Gene3D" id="3.40.50.1470">
    <property type="entry name" value="Peptidyl-tRNA hydrolase"/>
    <property type="match status" value="1"/>
</dbReference>
<comment type="function">
    <text evidence="8">Catalyzes the release of premature peptidyl moieties from peptidyl-tRNA molecules trapped in stalled 50S ribosomal subunits, and thus maintains levels of free tRNAs and 50S ribosomes.</text>
</comment>
<keyword evidence="2 8" id="KW-0820">tRNA-binding</keyword>
<dbReference type="GO" id="GO:0005737">
    <property type="term" value="C:cytoplasm"/>
    <property type="evidence" value="ECO:0007669"/>
    <property type="project" value="UniProtKB-SubCell"/>
</dbReference>
<feature type="binding site" evidence="8">
    <location>
        <position position="120"/>
    </location>
    <ligand>
        <name>tRNA</name>
        <dbReference type="ChEBI" id="CHEBI:17843"/>
    </ligand>
</feature>
<dbReference type="PANTHER" id="PTHR17224">
    <property type="entry name" value="PEPTIDYL-TRNA HYDROLASE"/>
    <property type="match status" value="1"/>
</dbReference>
<feature type="site" description="Discriminates between blocked and unblocked aminoacyl-tRNA" evidence="8">
    <location>
        <position position="15"/>
    </location>
</feature>
<dbReference type="EC" id="3.1.1.29" evidence="1 8"/>
<dbReference type="PROSITE" id="PS01196">
    <property type="entry name" value="PEPT_TRNA_HYDROL_2"/>
    <property type="match status" value="1"/>
</dbReference>
<dbReference type="GO" id="GO:0004045">
    <property type="term" value="F:peptidyl-tRNA hydrolase activity"/>
    <property type="evidence" value="ECO:0007669"/>
    <property type="project" value="UniProtKB-UniRule"/>
</dbReference>
<evidence type="ECO:0000313" key="9">
    <source>
        <dbReference type="EMBL" id="TBN57449.1"/>
    </source>
</evidence>
<proteinExistence type="inferred from homology"/>
<dbReference type="Proteomes" id="UP000294194">
    <property type="component" value="Unassembled WGS sequence"/>
</dbReference>
<evidence type="ECO:0000256" key="8">
    <source>
        <dbReference type="HAMAP-Rule" id="MF_00083"/>
    </source>
</evidence>
<dbReference type="Pfam" id="PF01195">
    <property type="entry name" value="Pept_tRNA_hydro"/>
    <property type="match status" value="1"/>
</dbReference>
<feature type="site" description="Stabilizes the basic form of H active site to accept a proton" evidence="8">
    <location>
        <position position="99"/>
    </location>
</feature>
<evidence type="ECO:0000256" key="6">
    <source>
        <dbReference type="ARBA" id="ARBA00048707"/>
    </source>
</evidence>
<comment type="catalytic activity">
    <reaction evidence="6 8">
        <text>an N-acyl-L-alpha-aminoacyl-tRNA + H2O = an N-acyl-L-amino acid + a tRNA + H(+)</text>
        <dbReference type="Rhea" id="RHEA:54448"/>
        <dbReference type="Rhea" id="RHEA-COMP:10123"/>
        <dbReference type="Rhea" id="RHEA-COMP:13883"/>
        <dbReference type="ChEBI" id="CHEBI:15377"/>
        <dbReference type="ChEBI" id="CHEBI:15378"/>
        <dbReference type="ChEBI" id="CHEBI:59874"/>
        <dbReference type="ChEBI" id="CHEBI:78442"/>
        <dbReference type="ChEBI" id="CHEBI:138191"/>
        <dbReference type="EC" id="3.1.1.29"/>
    </reaction>
</comment>
<dbReference type="HAMAP" id="MF_00083">
    <property type="entry name" value="Pept_tRNA_hydro_bact"/>
    <property type="match status" value="1"/>
</dbReference>
<dbReference type="RefSeq" id="WP_130981560.1">
    <property type="nucleotide sequence ID" value="NZ_SISG01000001.1"/>
</dbReference>
<evidence type="ECO:0000313" key="10">
    <source>
        <dbReference type="Proteomes" id="UP000294194"/>
    </source>
</evidence>
<accession>A0A4V6MTN6</accession>
<evidence type="ECO:0000256" key="7">
    <source>
        <dbReference type="ARBA" id="ARBA00050038"/>
    </source>
</evidence>
<comment type="similarity">
    <text evidence="5 8">Belongs to the PTH family.</text>
</comment>
<dbReference type="EMBL" id="SISG01000001">
    <property type="protein sequence ID" value="TBN57449.1"/>
    <property type="molecule type" value="Genomic_DNA"/>
</dbReference>